<evidence type="ECO:0000313" key="1">
    <source>
        <dbReference type="EMBL" id="KKM98285.1"/>
    </source>
</evidence>
<feature type="non-terminal residue" evidence="1">
    <location>
        <position position="1"/>
    </location>
</feature>
<gene>
    <name evidence="1" type="ORF">LCGC14_1159410</name>
</gene>
<accession>A0A0F9PBG0</accession>
<dbReference type="AlphaFoldDB" id="A0A0F9PBG0"/>
<proteinExistence type="predicted"/>
<protein>
    <submittedName>
        <fullName evidence="1">Uncharacterized protein</fullName>
    </submittedName>
</protein>
<comment type="caution">
    <text evidence="1">The sequence shown here is derived from an EMBL/GenBank/DDBJ whole genome shotgun (WGS) entry which is preliminary data.</text>
</comment>
<organism evidence="1">
    <name type="scientific">marine sediment metagenome</name>
    <dbReference type="NCBI Taxonomy" id="412755"/>
    <lineage>
        <taxon>unclassified sequences</taxon>
        <taxon>metagenomes</taxon>
        <taxon>ecological metagenomes</taxon>
    </lineage>
</organism>
<name>A0A0F9PBG0_9ZZZZ</name>
<reference evidence="1" key="1">
    <citation type="journal article" date="2015" name="Nature">
        <title>Complex archaea that bridge the gap between prokaryotes and eukaryotes.</title>
        <authorList>
            <person name="Spang A."/>
            <person name="Saw J.H."/>
            <person name="Jorgensen S.L."/>
            <person name="Zaremba-Niedzwiedzka K."/>
            <person name="Martijn J."/>
            <person name="Lind A.E."/>
            <person name="van Eijk R."/>
            <person name="Schleper C."/>
            <person name="Guy L."/>
            <person name="Ettema T.J."/>
        </authorList>
    </citation>
    <scope>NUCLEOTIDE SEQUENCE</scope>
</reference>
<dbReference type="EMBL" id="LAZR01005640">
    <property type="protein sequence ID" value="KKM98285.1"/>
    <property type="molecule type" value="Genomic_DNA"/>
</dbReference>
<sequence>PVGEAQTVLSSLPGDLGREIVAEWNKYREALMALKREASYEIEMLSLEGLKAHVHAVTSKALSTPVAEAGKPEAGEK</sequence>